<keyword evidence="4" id="KW-1185">Reference proteome</keyword>
<protein>
    <submittedName>
        <fullName evidence="2 3">Uncharacterized protein</fullName>
    </submittedName>
</protein>
<evidence type="ECO:0000313" key="3">
    <source>
        <dbReference type="EnsemblMetazoa" id="ASIC021283-PA"/>
    </source>
</evidence>
<dbReference type="EnsemblMetazoa" id="ASIC021283-RA">
    <property type="protein sequence ID" value="ASIC021283-PA"/>
    <property type="gene ID" value="ASIC021283"/>
</dbReference>
<organism evidence="2">
    <name type="scientific">Anopheles sinensis</name>
    <name type="common">Mosquito</name>
    <dbReference type="NCBI Taxonomy" id="74873"/>
    <lineage>
        <taxon>Eukaryota</taxon>
        <taxon>Metazoa</taxon>
        <taxon>Ecdysozoa</taxon>
        <taxon>Arthropoda</taxon>
        <taxon>Hexapoda</taxon>
        <taxon>Insecta</taxon>
        <taxon>Pterygota</taxon>
        <taxon>Neoptera</taxon>
        <taxon>Endopterygota</taxon>
        <taxon>Diptera</taxon>
        <taxon>Nematocera</taxon>
        <taxon>Culicoidea</taxon>
        <taxon>Culicidae</taxon>
        <taxon>Anophelinae</taxon>
        <taxon>Anopheles</taxon>
    </lineage>
</organism>
<reference evidence="2 4" key="1">
    <citation type="journal article" date="2014" name="BMC Genomics">
        <title>Genome sequence of Anopheles sinensis provides insight into genetics basis of mosquito competence for malaria parasites.</title>
        <authorList>
            <person name="Zhou D."/>
            <person name="Zhang D."/>
            <person name="Ding G."/>
            <person name="Shi L."/>
            <person name="Hou Q."/>
            <person name="Ye Y."/>
            <person name="Xu Y."/>
            <person name="Zhou H."/>
            <person name="Xiong C."/>
            <person name="Li S."/>
            <person name="Yu J."/>
            <person name="Hong S."/>
            <person name="Yu X."/>
            <person name="Zou P."/>
            <person name="Chen C."/>
            <person name="Chang X."/>
            <person name="Wang W."/>
            <person name="Lv Y."/>
            <person name="Sun Y."/>
            <person name="Ma L."/>
            <person name="Shen B."/>
            <person name="Zhu C."/>
        </authorList>
    </citation>
    <scope>NUCLEOTIDE SEQUENCE [LARGE SCALE GENOMIC DNA]</scope>
</reference>
<feature type="compositionally biased region" description="Polar residues" evidence="1">
    <location>
        <begin position="53"/>
        <end position="69"/>
    </location>
</feature>
<dbReference type="EMBL" id="KE525409">
    <property type="protein sequence ID" value="KFB52991.1"/>
    <property type="molecule type" value="Genomic_DNA"/>
</dbReference>
<evidence type="ECO:0000313" key="2">
    <source>
        <dbReference type="EMBL" id="KFB52991.1"/>
    </source>
</evidence>
<dbReference type="Proteomes" id="UP000030765">
    <property type="component" value="Unassembled WGS sequence"/>
</dbReference>
<proteinExistence type="predicted"/>
<accession>A0A084WRZ7</accession>
<dbReference type="EMBL" id="ATLV01026290">
    <property type="status" value="NOT_ANNOTATED_CDS"/>
    <property type="molecule type" value="Genomic_DNA"/>
</dbReference>
<reference evidence="3" key="2">
    <citation type="submission" date="2020-05" db="UniProtKB">
        <authorList>
            <consortium name="EnsemblMetazoa"/>
        </authorList>
    </citation>
    <scope>IDENTIFICATION</scope>
</reference>
<dbReference type="AlphaFoldDB" id="A0A084WRZ7"/>
<dbReference type="VEuPathDB" id="VectorBase:ASIC021283"/>
<gene>
    <name evidence="2" type="ORF">ZHAS_00021283</name>
</gene>
<evidence type="ECO:0000313" key="4">
    <source>
        <dbReference type="Proteomes" id="UP000030765"/>
    </source>
</evidence>
<feature type="region of interest" description="Disordered" evidence="1">
    <location>
        <begin position="53"/>
        <end position="76"/>
    </location>
</feature>
<name>A0A084WRZ7_ANOSI</name>
<sequence>MGSPSSTPPLSCIHIRMDCVIPEAKDDEKADRVVTFAALNLLCSSDTDCPVATSVTPSHLPEPQTSDPTASAADMESRIRELQRTTNDVRLQPFVVT</sequence>
<evidence type="ECO:0000256" key="1">
    <source>
        <dbReference type="SAM" id="MobiDB-lite"/>
    </source>
</evidence>